<dbReference type="InterPro" id="IPR003807">
    <property type="entry name" value="DUF202"/>
</dbReference>
<feature type="transmembrane region" description="Helical" evidence="6">
    <location>
        <begin position="40"/>
        <end position="61"/>
    </location>
</feature>
<dbReference type="Pfam" id="PF02656">
    <property type="entry name" value="DUF202"/>
    <property type="match status" value="1"/>
</dbReference>
<protein>
    <recommendedName>
        <fullName evidence="7">DUF202 domain-containing protein</fullName>
    </recommendedName>
</protein>
<dbReference type="EMBL" id="KI545873">
    <property type="protein sequence ID" value="EST06432.1"/>
    <property type="molecule type" value="Genomic_DNA"/>
</dbReference>
<dbReference type="PANTHER" id="PTHR34187:SF2">
    <property type="entry name" value="DUF202 DOMAIN-CONTAINING PROTEIN"/>
    <property type="match status" value="1"/>
</dbReference>
<dbReference type="HOGENOM" id="CLU_053359_3_2_1"/>
<feature type="transmembrane region" description="Helical" evidence="6">
    <location>
        <begin position="122"/>
        <end position="142"/>
    </location>
</feature>
<evidence type="ECO:0000259" key="7">
    <source>
        <dbReference type="Pfam" id="PF02656"/>
    </source>
</evidence>
<sequence length="185" mass="19930">MSAVLRPVKAALNRVHGAFSLELQNEGSVARDHLASERTFLAWLRTSLSLVSIGIAVTQLFQLPSLVGTPQHPQPGLAFPQDPVLDWSDTAPHILLSQRLANIAKLYTLTESDPHHHRGKPLGGSFILLGVCALLLGCYRYFAVQATLVRGKFIPSRVGILTISLLVGALVVAATAVILAGRHTY</sequence>
<accession>V5GKE2</accession>
<dbReference type="GO" id="GO:0005886">
    <property type="term" value="C:plasma membrane"/>
    <property type="evidence" value="ECO:0007669"/>
    <property type="project" value="UniProtKB-SubCell"/>
</dbReference>
<name>V5GKE2_KALBG</name>
<dbReference type="PANTHER" id="PTHR34187">
    <property type="entry name" value="FGR18P"/>
    <property type="match status" value="1"/>
</dbReference>
<dbReference type="eggNOG" id="ENOG502S42W">
    <property type="taxonomic scope" value="Eukaryota"/>
</dbReference>
<evidence type="ECO:0000313" key="8">
    <source>
        <dbReference type="EMBL" id="EST06432.1"/>
    </source>
</evidence>
<evidence type="ECO:0000256" key="1">
    <source>
        <dbReference type="ARBA" id="ARBA00004651"/>
    </source>
</evidence>
<evidence type="ECO:0000256" key="3">
    <source>
        <dbReference type="ARBA" id="ARBA00022692"/>
    </source>
</evidence>
<evidence type="ECO:0000256" key="6">
    <source>
        <dbReference type="SAM" id="Phobius"/>
    </source>
</evidence>
<evidence type="ECO:0000256" key="4">
    <source>
        <dbReference type="ARBA" id="ARBA00022989"/>
    </source>
</evidence>
<reference evidence="9" key="1">
    <citation type="journal article" date="2013" name="Genome Announc.">
        <title>Draft genome sequence of Pseudozyma brasiliensis sp. nov. strain GHG001, a high producer of endo-1,4-xylanase isolated from an insect pest of sugarcane.</title>
        <authorList>
            <person name="Oliveira J.V.D.C."/>
            <person name="dos Santos R.A.C."/>
            <person name="Borges T.A."/>
            <person name="Riano-Pachon D.M."/>
            <person name="Goldman G.H."/>
        </authorList>
    </citation>
    <scope>NUCLEOTIDE SEQUENCE [LARGE SCALE GENOMIC DNA]</scope>
    <source>
        <strain evidence="9">GHG001</strain>
    </source>
</reference>
<keyword evidence="4 6" id="KW-1133">Transmembrane helix</keyword>
<keyword evidence="2" id="KW-1003">Cell membrane</keyword>
<comment type="subcellular location">
    <subcellularLocation>
        <location evidence="1">Cell membrane</location>
        <topology evidence="1">Multi-pass membrane protein</topology>
    </subcellularLocation>
</comment>
<evidence type="ECO:0000313" key="9">
    <source>
        <dbReference type="Proteomes" id="UP000019377"/>
    </source>
</evidence>
<dbReference type="OrthoDB" id="199599at2759"/>
<dbReference type="AlphaFoldDB" id="V5GKE2"/>
<gene>
    <name evidence="8" type="ORF">PSEUBRA_SCAF3g03925</name>
</gene>
<dbReference type="InterPro" id="IPR052053">
    <property type="entry name" value="IM_YidH-like"/>
</dbReference>
<feature type="transmembrane region" description="Helical" evidence="6">
    <location>
        <begin position="154"/>
        <end position="180"/>
    </location>
</feature>
<dbReference type="OMA" id="KWRIFTH"/>
<evidence type="ECO:0000256" key="2">
    <source>
        <dbReference type="ARBA" id="ARBA00022475"/>
    </source>
</evidence>
<evidence type="ECO:0000256" key="5">
    <source>
        <dbReference type="ARBA" id="ARBA00023136"/>
    </source>
</evidence>
<keyword evidence="3 6" id="KW-0812">Transmembrane</keyword>
<proteinExistence type="predicted"/>
<keyword evidence="5 6" id="KW-0472">Membrane</keyword>
<organism evidence="8 9">
    <name type="scientific">Kalmanozyma brasiliensis (strain GHG001)</name>
    <name type="common">Yeast</name>
    <name type="synonym">Pseudozyma brasiliensis</name>
    <dbReference type="NCBI Taxonomy" id="1365824"/>
    <lineage>
        <taxon>Eukaryota</taxon>
        <taxon>Fungi</taxon>
        <taxon>Dikarya</taxon>
        <taxon>Basidiomycota</taxon>
        <taxon>Ustilaginomycotina</taxon>
        <taxon>Ustilaginomycetes</taxon>
        <taxon>Ustilaginales</taxon>
        <taxon>Ustilaginaceae</taxon>
        <taxon>Kalmanozyma</taxon>
    </lineage>
</organism>
<feature type="domain" description="DUF202" evidence="7">
    <location>
        <begin position="31"/>
        <end position="145"/>
    </location>
</feature>
<keyword evidence="9" id="KW-1185">Reference proteome</keyword>
<dbReference type="Proteomes" id="UP000019377">
    <property type="component" value="Unassembled WGS sequence"/>
</dbReference>